<keyword evidence="3" id="KW-1185">Reference proteome</keyword>
<sequence>MVARKLSEKSTKAEILAAYEEMSKEKTILKSQFDKLAKETLVVQAKPVSEPKLAMNQSATVQQRMNSIIDNLGKIQLGVGSAVSELSEQLTTEAAKLQEIRRNVATETEQLQILHSLKKIDDKTLDSSIESYEDNSKAFGEEFSQRRDTLEQQVETKVKAWNKEQEEYKVKIKERNETQAKTRQREITEYKYNLELQRKLALEEYEQTQKNIYRELEEFQQTQEKQWTEREKAIAERENQFAEAKAKVEVFPKEKEAALKKATEEGKGIAHYQAKIKSDLYAKEAEGQKRFYEQRVQSLEQLIQNQEARLQSLAKQLEATSKQVQDLAVKAIEGAANVNSYQTVKEIALEQAKNAQKNK</sequence>
<feature type="coiled-coil region" evidence="1">
    <location>
        <begin position="202"/>
        <end position="245"/>
    </location>
</feature>
<feature type="coiled-coil region" evidence="1">
    <location>
        <begin position="282"/>
        <end position="358"/>
    </location>
</feature>
<dbReference type="OrthoDB" id="479613at2"/>
<dbReference type="AlphaFoldDB" id="A0A9X5E7Q0"/>
<keyword evidence="1" id="KW-0175">Coiled coil</keyword>
<proteinExistence type="predicted"/>
<dbReference type="RefSeq" id="WP_039716084.1">
    <property type="nucleotide sequence ID" value="NZ_JTJC03000005.1"/>
</dbReference>
<accession>A0A9X5E7Q0</accession>
<reference evidence="2 3" key="1">
    <citation type="journal article" date="2015" name="Genome Announc.">
        <title>Draft Genome Sequence of the Terrestrial Cyanobacterium Scytonema millei VB511283, Isolated from Eastern India.</title>
        <authorList>
            <person name="Sen D."/>
            <person name="Chandrababunaidu M.M."/>
            <person name="Singh D."/>
            <person name="Sanghi N."/>
            <person name="Ghorai A."/>
            <person name="Mishra G.P."/>
            <person name="Madduluri M."/>
            <person name="Adhikary S.P."/>
            <person name="Tripathy S."/>
        </authorList>
    </citation>
    <scope>NUCLEOTIDE SEQUENCE [LARGE SCALE GENOMIC DNA]</scope>
    <source>
        <strain evidence="2 3">VB511283</strain>
    </source>
</reference>
<evidence type="ECO:0000256" key="1">
    <source>
        <dbReference type="SAM" id="Coils"/>
    </source>
</evidence>
<comment type="caution">
    <text evidence="2">The sequence shown here is derived from an EMBL/GenBank/DDBJ whole genome shotgun (WGS) entry which is preliminary data.</text>
</comment>
<dbReference type="Proteomes" id="UP000031532">
    <property type="component" value="Unassembled WGS sequence"/>
</dbReference>
<gene>
    <name evidence="2" type="ORF">QH73_0017720</name>
</gene>
<evidence type="ECO:0000313" key="2">
    <source>
        <dbReference type="EMBL" id="NHC36456.1"/>
    </source>
</evidence>
<dbReference type="EMBL" id="JTJC03000005">
    <property type="protein sequence ID" value="NHC36456.1"/>
    <property type="molecule type" value="Genomic_DNA"/>
</dbReference>
<protein>
    <submittedName>
        <fullName evidence="2">Uncharacterized protein</fullName>
    </submittedName>
</protein>
<organism evidence="2 3">
    <name type="scientific">Scytonema millei VB511283</name>
    <dbReference type="NCBI Taxonomy" id="1245923"/>
    <lineage>
        <taxon>Bacteria</taxon>
        <taxon>Bacillati</taxon>
        <taxon>Cyanobacteriota</taxon>
        <taxon>Cyanophyceae</taxon>
        <taxon>Nostocales</taxon>
        <taxon>Scytonemataceae</taxon>
        <taxon>Scytonema</taxon>
    </lineage>
</organism>
<name>A0A9X5E7Q0_9CYAN</name>
<evidence type="ECO:0000313" key="3">
    <source>
        <dbReference type="Proteomes" id="UP000031532"/>
    </source>
</evidence>